<comment type="caution">
    <text evidence="1">The sequence shown here is derived from an EMBL/GenBank/DDBJ whole genome shotgun (WGS) entry which is preliminary data.</text>
</comment>
<gene>
    <name evidence="1" type="ORF">J8J14_18155</name>
</gene>
<accession>A0ABS4AI88</accession>
<evidence type="ECO:0000313" key="1">
    <source>
        <dbReference type="EMBL" id="MBP0446703.1"/>
    </source>
</evidence>
<name>A0ABS4AI88_9PROT</name>
<sequence length="268" mass="28993">MIKDERSKTPRMNARVIFLHDPHTGSVVLDAVVPHPDDPERVLFIFTQQSTVHTIPLVGSDYDVLSSRLPGETFGSAVLQTLPRGWPEKLTLRLGTPLTQEEQAAMSAPLLRMAAHGMVTLIGAPKPITPGPVFTAFDPLALGQWRFQVGQNVAVPVDGRGQEYGLVRAISPEDWAAIEATGARLLPRPSIPQPTAEPARQASVASLPRGLSYRSVDTPLVDEMRRLIAEGRARGPQDAARMVVGRAVGAGSADSKVKRLARQLKQSE</sequence>
<reference evidence="1 2" key="1">
    <citation type="submission" date="2021-03" db="EMBL/GenBank/DDBJ databases">
        <authorList>
            <person name="So Y."/>
        </authorList>
    </citation>
    <scope>NUCLEOTIDE SEQUENCE [LARGE SCALE GENOMIC DNA]</scope>
    <source>
        <strain evidence="1 2">SSH11</strain>
    </source>
</reference>
<proteinExistence type="predicted"/>
<dbReference type="RefSeq" id="WP_209380974.1">
    <property type="nucleotide sequence ID" value="NZ_JAGIZB010000020.1"/>
</dbReference>
<evidence type="ECO:0000313" key="2">
    <source>
        <dbReference type="Proteomes" id="UP000681594"/>
    </source>
</evidence>
<dbReference type="EMBL" id="JAGIZB010000020">
    <property type="protein sequence ID" value="MBP0446703.1"/>
    <property type="molecule type" value="Genomic_DNA"/>
</dbReference>
<keyword evidence="2" id="KW-1185">Reference proteome</keyword>
<protein>
    <submittedName>
        <fullName evidence="1">Uncharacterized protein</fullName>
    </submittedName>
</protein>
<dbReference type="Proteomes" id="UP000681594">
    <property type="component" value="Unassembled WGS sequence"/>
</dbReference>
<organism evidence="1 2">
    <name type="scientific">Pararoseomonas baculiformis</name>
    <dbReference type="NCBI Taxonomy" id="2820812"/>
    <lineage>
        <taxon>Bacteria</taxon>
        <taxon>Pseudomonadati</taxon>
        <taxon>Pseudomonadota</taxon>
        <taxon>Alphaproteobacteria</taxon>
        <taxon>Acetobacterales</taxon>
        <taxon>Acetobacteraceae</taxon>
        <taxon>Pararoseomonas</taxon>
    </lineage>
</organism>